<dbReference type="PANTHER" id="PTHR31084:SF0">
    <property type="entry name" value="ALPHA-L-FUCOSIDASE 2"/>
    <property type="match status" value="1"/>
</dbReference>
<evidence type="ECO:0000313" key="1">
    <source>
        <dbReference type="EMBL" id="KAL2503174.1"/>
    </source>
</evidence>
<dbReference type="EMBL" id="JBFOLJ010000010">
    <property type="protein sequence ID" value="KAL2503174.1"/>
    <property type="molecule type" value="Genomic_DNA"/>
</dbReference>
<reference evidence="2" key="1">
    <citation type="submission" date="2024-07" db="EMBL/GenBank/DDBJ databases">
        <title>Two chromosome-level genome assemblies of Korean endemic species Abeliophyllum distichum and Forsythia ovata (Oleaceae).</title>
        <authorList>
            <person name="Jang H."/>
        </authorList>
    </citation>
    <scope>NUCLEOTIDE SEQUENCE [LARGE SCALE GENOMIC DNA]</scope>
</reference>
<organism evidence="1 2">
    <name type="scientific">Forsythia ovata</name>
    <dbReference type="NCBI Taxonomy" id="205694"/>
    <lineage>
        <taxon>Eukaryota</taxon>
        <taxon>Viridiplantae</taxon>
        <taxon>Streptophyta</taxon>
        <taxon>Embryophyta</taxon>
        <taxon>Tracheophyta</taxon>
        <taxon>Spermatophyta</taxon>
        <taxon>Magnoliopsida</taxon>
        <taxon>eudicotyledons</taxon>
        <taxon>Gunneridae</taxon>
        <taxon>Pentapetalae</taxon>
        <taxon>asterids</taxon>
        <taxon>lamiids</taxon>
        <taxon>Lamiales</taxon>
        <taxon>Oleaceae</taxon>
        <taxon>Forsythieae</taxon>
        <taxon>Forsythia</taxon>
    </lineage>
</organism>
<dbReference type="Gene3D" id="2.70.98.50">
    <property type="entry name" value="putative glycoside hydrolase family protein from bacillus halodurans"/>
    <property type="match status" value="1"/>
</dbReference>
<dbReference type="AlphaFoldDB" id="A0ABD1SSM6"/>
<dbReference type="PANTHER" id="PTHR31084">
    <property type="entry name" value="ALPHA-L-FUCOSIDASE 2"/>
    <property type="match status" value="1"/>
</dbReference>
<protein>
    <submittedName>
        <fullName evidence="1">Alpha-L-fucosidase 2-like</fullName>
    </submittedName>
</protein>
<sequence length="120" mass="13600">MLLFTSFWVCDVKLEFDDSHTTYDERTYKRVLDLDIARVKVDYSTNEVEYVREYFAFESRSIVRGPEIYGNDNSQGIKFLAILDLQISDGAGAGAVHVLDGRKLRVKGCNSIIILLVVSS</sequence>
<dbReference type="Proteomes" id="UP001604277">
    <property type="component" value="Unassembled WGS sequence"/>
</dbReference>
<gene>
    <name evidence="1" type="ORF">Fot_37022</name>
</gene>
<comment type="caution">
    <text evidence="1">The sequence shown here is derived from an EMBL/GenBank/DDBJ whole genome shotgun (WGS) entry which is preliminary data.</text>
</comment>
<name>A0ABD1SSM6_9LAMI</name>
<keyword evidence="2" id="KW-1185">Reference proteome</keyword>
<evidence type="ECO:0000313" key="2">
    <source>
        <dbReference type="Proteomes" id="UP001604277"/>
    </source>
</evidence>
<accession>A0ABD1SSM6</accession>
<proteinExistence type="predicted"/>